<evidence type="ECO:0000256" key="4">
    <source>
        <dbReference type="ARBA" id="ARBA00007626"/>
    </source>
</evidence>
<evidence type="ECO:0000256" key="3">
    <source>
        <dbReference type="ARBA" id="ARBA00004173"/>
    </source>
</evidence>
<dbReference type="InterPro" id="IPR011990">
    <property type="entry name" value="TPR-like_helical_dom_sf"/>
</dbReference>
<dbReference type="GO" id="GO:0004526">
    <property type="term" value="F:ribonuclease P activity"/>
    <property type="evidence" value="ECO:0007669"/>
    <property type="project" value="UniProtKB-EC"/>
</dbReference>
<dbReference type="NCBIfam" id="TIGR00756">
    <property type="entry name" value="PPR"/>
    <property type="match status" value="1"/>
</dbReference>
<feature type="domain" description="PRORP" evidence="15">
    <location>
        <begin position="264"/>
        <end position="499"/>
    </location>
</feature>
<dbReference type="GO" id="GO:0030678">
    <property type="term" value="C:mitochondrial ribonuclease P complex"/>
    <property type="evidence" value="ECO:0007669"/>
    <property type="project" value="TreeGrafter"/>
</dbReference>
<keyword evidence="7" id="KW-0540">Nuclease</keyword>
<evidence type="ECO:0000256" key="5">
    <source>
        <dbReference type="ARBA" id="ARBA00012179"/>
    </source>
</evidence>
<dbReference type="GO" id="GO:0001682">
    <property type="term" value="P:tRNA 5'-leader removal"/>
    <property type="evidence" value="ECO:0007669"/>
    <property type="project" value="TreeGrafter"/>
</dbReference>
<comment type="similarity">
    <text evidence="4">Belongs to the PPR family. P subfamily.</text>
</comment>
<name>A0A2B4RVU3_STYPI</name>
<dbReference type="OrthoDB" id="46913at2759"/>
<dbReference type="GO" id="GO:0046872">
    <property type="term" value="F:metal ion binding"/>
    <property type="evidence" value="ECO:0007669"/>
    <property type="project" value="UniProtKB-KW"/>
</dbReference>
<keyword evidence="12" id="KW-0809">Transit peptide</keyword>
<accession>A0A2B4RVU3</accession>
<proteinExistence type="inferred from homology"/>
<dbReference type="PROSITE" id="PS51375">
    <property type="entry name" value="PPR"/>
    <property type="match status" value="1"/>
</dbReference>
<evidence type="ECO:0000256" key="8">
    <source>
        <dbReference type="ARBA" id="ARBA00022723"/>
    </source>
</evidence>
<dbReference type="EC" id="3.1.26.5" evidence="5"/>
<keyword evidence="6" id="KW-0819">tRNA processing</keyword>
<comment type="cofactor">
    <cofactor evidence="2">
        <name>Mg(2+)</name>
        <dbReference type="ChEBI" id="CHEBI:18420"/>
    </cofactor>
</comment>
<dbReference type="PANTHER" id="PTHR13547">
    <property type="match status" value="1"/>
</dbReference>
<evidence type="ECO:0000256" key="6">
    <source>
        <dbReference type="ARBA" id="ARBA00022694"/>
    </source>
</evidence>
<evidence type="ECO:0000256" key="14">
    <source>
        <dbReference type="PROSITE-ProRule" id="PRU00708"/>
    </source>
</evidence>
<dbReference type="Gene3D" id="3.40.50.11980">
    <property type="match status" value="1"/>
</dbReference>
<dbReference type="InterPro" id="IPR031595">
    <property type="entry name" value="PRORP_C"/>
</dbReference>
<dbReference type="InterPro" id="IPR002885">
    <property type="entry name" value="PPR_rpt"/>
</dbReference>
<evidence type="ECO:0000256" key="1">
    <source>
        <dbReference type="ARBA" id="ARBA00000928"/>
    </source>
</evidence>
<evidence type="ECO:0000256" key="11">
    <source>
        <dbReference type="ARBA" id="ARBA00022842"/>
    </source>
</evidence>
<keyword evidence="11" id="KW-0460">Magnesium</keyword>
<evidence type="ECO:0000313" key="17">
    <source>
        <dbReference type="Proteomes" id="UP000225706"/>
    </source>
</evidence>
<dbReference type="GO" id="GO:0097745">
    <property type="term" value="P:mitochondrial tRNA 5'-end processing"/>
    <property type="evidence" value="ECO:0007669"/>
    <property type="project" value="TreeGrafter"/>
</dbReference>
<dbReference type="Pfam" id="PF16953">
    <property type="entry name" value="PRORP"/>
    <property type="match status" value="1"/>
</dbReference>
<gene>
    <name evidence="16" type="ORF">AWC38_SpisGene14602</name>
</gene>
<comment type="caution">
    <text evidence="16">The sequence shown here is derived from an EMBL/GenBank/DDBJ whole genome shotgun (WGS) entry which is preliminary data.</text>
</comment>
<evidence type="ECO:0000256" key="13">
    <source>
        <dbReference type="ARBA" id="ARBA00023128"/>
    </source>
</evidence>
<evidence type="ECO:0000256" key="10">
    <source>
        <dbReference type="ARBA" id="ARBA00022833"/>
    </source>
</evidence>
<evidence type="ECO:0000259" key="15">
    <source>
        <dbReference type="Pfam" id="PF16953"/>
    </source>
</evidence>
<evidence type="ECO:0000256" key="7">
    <source>
        <dbReference type="ARBA" id="ARBA00022722"/>
    </source>
</evidence>
<keyword evidence="13" id="KW-0496">Mitochondrion</keyword>
<keyword evidence="10" id="KW-0862">Zinc</keyword>
<dbReference type="AlphaFoldDB" id="A0A2B4RVU3"/>
<keyword evidence="8" id="KW-0479">Metal-binding</keyword>
<sequence length="522" mass="60334">MATRMLGRILQSNARSVIVCSTDYRRCMIPGFRCFCSAVSDARECFHPSLPFSKRLKNIQPFCETLTGPNEVLELFNQFIILPEQLKKEALDYALNWLVRYDKIDAAFELITLMEQNNIPKTYSTYSIVANCYSKSNYPKHSMKNLFHEMLKDGLTPRARHFKPFVEMEAIKGDPMDAFRCLDDLRHSGTLHERIVDIYVTVVRACVGRESRQLTNKVLELFYDVRRYRDLLSFEALETIKLWFDSQKDPKWVTAWSFPTATYHCQACKQKLETGHFTAEELQELKDPLISHMLRNRKILSEVRSHTTAGKYVDYNRPGHSNRFPVSVVRFIETTGRYDVVVDGLNAAYYYHHFDAEKLKAVAEHFLKQEKRVLVVGSSPISLGNLKRHDNVLPSVMDFLREHCGVFCLAGRSLDDVYLLSAAMQCGPGTLLVSSDMFSNHLQGMDLLMKAQFTRWQELYQMKLASLGGKQPMFESVRRFDSRVHVQTTGDTWHFPSSDGSKWLCVRREDKSLLDSHTVSYF</sequence>
<comment type="catalytic activity">
    <reaction evidence="1">
        <text>Endonucleolytic cleavage of RNA, removing 5'-extranucleotides from tRNA precursor.</text>
        <dbReference type="EC" id="3.1.26.5"/>
    </reaction>
</comment>
<dbReference type="STRING" id="50429.A0A2B4RVU3"/>
<evidence type="ECO:0000256" key="12">
    <source>
        <dbReference type="ARBA" id="ARBA00022946"/>
    </source>
</evidence>
<reference evidence="17" key="1">
    <citation type="journal article" date="2017" name="bioRxiv">
        <title>Comparative analysis of the genomes of Stylophora pistillata and Acropora digitifera provides evidence for extensive differences between species of corals.</title>
        <authorList>
            <person name="Voolstra C.R."/>
            <person name="Li Y."/>
            <person name="Liew Y.J."/>
            <person name="Baumgarten S."/>
            <person name="Zoccola D."/>
            <person name="Flot J.-F."/>
            <person name="Tambutte S."/>
            <person name="Allemand D."/>
            <person name="Aranda M."/>
        </authorList>
    </citation>
    <scope>NUCLEOTIDE SEQUENCE [LARGE SCALE GENOMIC DNA]</scope>
</reference>
<organism evidence="16 17">
    <name type="scientific">Stylophora pistillata</name>
    <name type="common">Smooth cauliflower coral</name>
    <dbReference type="NCBI Taxonomy" id="50429"/>
    <lineage>
        <taxon>Eukaryota</taxon>
        <taxon>Metazoa</taxon>
        <taxon>Cnidaria</taxon>
        <taxon>Anthozoa</taxon>
        <taxon>Hexacorallia</taxon>
        <taxon>Scleractinia</taxon>
        <taxon>Astrocoeniina</taxon>
        <taxon>Pocilloporidae</taxon>
        <taxon>Stylophora</taxon>
    </lineage>
</organism>
<dbReference type="Proteomes" id="UP000225706">
    <property type="component" value="Unassembled WGS sequence"/>
</dbReference>
<evidence type="ECO:0000256" key="9">
    <source>
        <dbReference type="ARBA" id="ARBA00022801"/>
    </source>
</evidence>
<keyword evidence="17" id="KW-1185">Reference proteome</keyword>
<dbReference type="EMBL" id="LSMT01000298">
    <property type="protein sequence ID" value="PFX20913.1"/>
    <property type="molecule type" value="Genomic_DNA"/>
</dbReference>
<protein>
    <recommendedName>
        <fullName evidence="5">ribonuclease P</fullName>
        <ecNumber evidence="5">3.1.26.5</ecNumber>
    </recommendedName>
</protein>
<feature type="repeat" description="PPR" evidence="14">
    <location>
        <begin position="122"/>
        <end position="157"/>
    </location>
</feature>
<comment type="subcellular location">
    <subcellularLocation>
        <location evidence="3">Mitochondrion</location>
    </subcellularLocation>
</comment>
<keyword evidence="9" id="KW-0378">Hydrolase</keyword>
<evidence type="ECO:0000313" key="16">
    <source>
        <dbReference type="EMBL" id="PFX20913.1"/>
    </source>
</evidence>
<evidence type="ECO:0000256" key="2">
    <source>
        <dbReference type="ARBA" id="ARBA00001946"/>
    </source>
</evidence>
<dbReference type="Gene3D" id="1.25.40.10">
    <property type="entry name" value="Tetratricopeptide repeat domain"/>
    <property type="match status" value="1"/>
</dbReference>
<dbReference type="PANTHER" id="PTHR13547:SF1">
    <property type="entry name" value="MITOCHONDRIAL RIBONUCLEASE P CATALYTIC SUBUNIT"/>
    <property type="match status" value="1"/>
</dbReference>